<keyword evidence="4" id="KW-1185">Reference proteome</keyword>
<proteinExistence type="inferred from homology"/>
<protein>
    <recommendedName>
        <fullName evidence="2">UPF0125 protein RQL38_02180</fullName>
    </recommendedName>
</protein>
<evidence type="ECO:0000313" key="4">
    <source>
        <dbReference type="Proteomes" id="UP001360424"/>
    </source>
</evidence>
<dbReference type="EMBL" id="CP135136">
    <property type="protein sequence ID" value="WWR11945.1"/>
    <property type="molecule type" value="Genomic_DNA"/>
</dbReference>
<dbReference type="Proteomes" id="UP001360424">
    <property type="component" value="Chromosome"/>
</dbReference>
<dbReference type="Gene3D" id="3.10.20.280">
    <property type="entry name" value="RnfH-like"/>
    <property type="match status" value="1"/>
</dbReference>
<dbReference type="HAMAP" id="MF_00460">
    <property type="entry name" value="UPF0125_RnfH"/>
    <property type="match status" value="1"/>
</dbReference>
<dbReference type="InterPro" id="IPR005346">
    <property type="entry name" value="RnfH"/>
</dbReference>
<reference evidence="3" key="1">
    <citation type="submission" date="2023-09" db="EMBL/GenBank/DDBJ databases">
        <title>Genomes of two closely related lineages of the louse Polyplax serrata with different host specificities.</title>
        <authorList>
            <person name="Martinu J."/>
            <person name="Tarabai H."/>
            <person name="Stefka J."/>
            <person name="Hypsa V."/>
        </authorList>
    </citation>
    <scope>NUCLEOTIDE SEQUENCE [LARGE SCALE GENOMIC DNA]</scope>
    <source>
        <strain evidence="3">HR10_N</strain>
    </source>
</reference>
<dbReference type="RefSeq" id="WP_338521433.1">
    <property type="nucleotide sequence ID" value="NZ_CP135136.1"/>
</dbReference>
<dbReference type="InterPro" id="IPR037021">
    <property type="entry name" value="RnfH_sf"/>
</dbReference>
<evidence type="ECO:0000313" key="3">
    <source>
        <dbReference type="EMBL" id="WWR11945.1"/>
    </source>
</evidence>
<dbReference type="PANTHER" id="PTHR37483:SF1">
    <property type="entry name" value="UPF0125 PROTEIN RATB"/>
    <property type="match status" value="1"/>
</dbReference>
<sequence>MLNIELIYVNYDFTWFHFKLFLPFRSTVKDALYKTNIISLCPNLVGKIIGIFSEQVSLETFLNNGDRIEIYESLLVDPKEIRRNRIKNSVK</sequence>
<dbReference type="SUPFAM" id="SSF54285">
    <property type="entry name" value="MoaD/ThiS"/>
    <property type="match status" value="1"/>
</dbReference>
<comment type="similarity">
    <text evidence="1 2">Belongs to the UPF0125 (RnfH) family.</text>
</comment>
<evidence type="ECO:0000256" key="2">
    <source>
        <dbReference type="HAMAP-Rule" id="MF_00460"/>
    </source>
</evidence>
<dbReference type="InterPro" id="IPR016155">
    <property type="entry name" value="Mopterin_synth/thiamin_S_b"/>
</dbReference>
<dbReference type="Pfam" id="PF03658">
    <property type="entry name" value="Ub-RnfH"/>
    <property type="match status" value="1"/>
</dbReference>
<organism evidence="3 4">
    <name type="scientific">Candidatus Legionella polyplacis</name>
    <dbReference type="NCBI Taxonomy" id="2005262"/>
    <lineage>
        <taxon>Bacteria</taxon>
        <taxon>Pseudomonadati</taxon>
        <taxon>Pseudomonadota</taxon>
        <taxon>Gammaproteobacteria</taxon>
        <taxon>Legionellales</taxon>
        <taxon>Legionellaceae</taxon>
        <taxon>Legionella</taxon>
    </lineage>
</organism>
<name>A0ABZ2GWY6_9GAMM</name>
<gene>
    <name evidence="3" type="ORF">RQL38_02180</name>
</gene>
<evidence type="ECO:0000256" key="1">
    <source>
        <dbReference type="ARBA" id="ARBA00010645"/>
    </source>
</evidence>
<dbReference type="PANTHER" id="PTHR37483">
    <property type="entry name" value="UPF0125 PROTEIN RATB"/>
    <property type="match status" value="1"/>
</dbReference>
<accession>A0ABZ2GWY6</accession>